<dbReference type="EMBL" id="JAPFFF010000032">
    <property type="protein sequence ID" value="KAK8844448.1"/>
    <property type="molecule type" value="Genomic_DNA"/>
</dbReference>
<dbReference type="InterPro" id="IPR011990">
    <property type="entry name" value="TPR-like_helical_dom_sf"/>
</dbReference>
<dbReference type="SUPFAM" id="SSF56112">
    <property type="entry name" value="Protein kinase-like (PK-like)"/>
    <property type="match status" value="1"/>
</dbReference>
<dbReference type="InterPro" id="IPR011009">
    <property type="entry name" value="Kinase-like_dom_sf"/>
</dbReference>
<dbReference type="PROSITE" id="PS50011">
    <property type="entry name" value="PROTEIN_KINASE_DOM"/>
    <property type="match status" value="1"/>
</dbReference>
<dbReference type="PROSITE" id="PS00108">
    <property type="entry name" value="PROTEIN_KINASE_ST"/>
    <property type="match status" value="1"/>
</dbReference>
<organism evidence="2 3">
    <name type="scientific">Tritrichomonas musculus</name>
    <dbReference type="NCBI Taxonomy" id="1915356"/>
    <lineage>
        <taxon>Eukaryota</taxon>
        <taxon>Metamonada</taxon>
        <taxon>Parabasalia</taxon>
        <taxon>Tritrichomonadida</taxon>
        <taxon>Tritrichomonadidae</taxon>
        <taxon>Tritrichomonas</taxon>
    </lineage>
</organism>
<sequence>MNKNIKESKVMIIDEIINQEDEMSEHYLILSFETTIMIIEFSIALEYIIQNKLISNSNLSICFLNGTKSIFEGKVTLLNQEIEIDSIFLEEVESLKKGLWIFTSEKPINYIWPILTTSISGYLIKKSYLQRNKYRIEEYILDSEKYLEEKAIQEEIIIREKEYIELRRVGVGGSFSPWLIYHINRGELYVVKKPYESDEQGKLISRESENYNKIRHPFLPRYYGRVKDKNYNVIEFIEGSTLERIEKIGLTYKDKIKIIFELILIFNYFYDNELIYRDLKPNNVMIDSNKNIVLIDLDRLINNTEITHSIDAENCYIAPEVLTANKYSYKSDIYSVGKMIEYILNGTKEDSFLNIIIDKCTNKRSINRPSISDVIQEFISQYQDEIQIEHCLCNFKKHFTIFDRINLLSIAYSVIYNISKIIQYSALSSNPNYSKESHFLDFNELNHYFPFIVNRILSAAQCSLGFIYLNGEYVTSDITRAIHYFSLASNKNHPASQFYLGLIYYTEKYVKYDINKSC</sequence>
<dbReference type="InterPro" id="IPR000719">
    <property type="entry name" value="Prot_kinase_dom"/>
</dbReference>
<dbReference type="InterPro" id="IPR053235">
    <property type="entry name" value="Ser_Thr_kinase"/>
</dbReference>
<evidence type="ECO:0000313" key="3">
    <source>
        <dbReference type="Proteomes" id="UP001470230"/>
    </source>
</evidence>
<reference evidence="2 3" key="1">
    <citation type="submission" date="2024-04" db="EMBL/GenBank/DDBJ databases">
        <title>Tritrichomonas musculus Genome.</title>
        <authorList>
            <person name="Alves-Ferreira E."/>
            <person name="Grigg M."/>
            <person name="Lorenzi H."/>
            <person name="Galac M."/>
        </authorList>
    </citation>
    <scope>NUCLEOTIDE SEQUENCE [LARGE SCALE GENOMIC DNA]</scope>
    <source>
        <strain evidence="2 3">EAF2021</strain>
    </source>
</reference>
<keyword evidence="3" id="KW-1185">Reference proteome</keyword>
<feature type="domain" description="Protein kinase" evidence="1">
    <location>
        <begin position="163"/>
        <end position="401"/>
    </location>
</feature>
<protein>
    <recommendedName>
        <fullName evidence="1">Protein kinase domain-containing protein</fullName>
    </recommendedName>
</protein>
<evidence type="ECO:0000259" key="1">
    <source>
        <dbReference type="PROSITE" id="PS50011"/>
    </source>
</evidence>
<dbReference type="CDD" id="cd00180">
    <property type="entry name" value="PKc"/>
    <property type="match status" value="1"/>
</dbReference>
<accession>A0ABR2HEW2</accession>
<gene>
    <name evidence="2" type="ORF">M9Y10_024306</name>
</gene>
<dbReference type="SMART" id="SM00671">
    <property type="entry name" value="SEL1"/>
    <property type="match status" value="1"/>
</dbReference>
<dbReference type="Pfam" id="PF08238">
    <property type="entry name" value="Sel1"/>
    <property type="match status" value="2"/>
</dbReference>
<dbReference type="Proteomes" id="UP001470230">
    <property type="component" value="Unassembled WGS sequence"/>
</dbReference>
<dbReference type="InterPro" id="IPR008271">
    <property type="entry name" value="Ser/Thr_kinase_AS"/>
</dbReference>
<dbReference type="InterPro" id="IPR006597">
    <property type="entry name" value="Sel1-like"/>
</dbReference>
<dbReference type="Pfam" id="PF00069">
    <property type="entry name" value="Pkinase"/>
    <property type="match status" value="1"/>
</dbReference>
<dbReference type="Gene3D" id="1.10.510.10">
    <property type="entry name" value="Transferase(Phosphotransferase) domain 1"/>
    <property type="match status" value="1"/>
</dbReference>
<dbReference type="PANTHER" id="PTHR24361">
    <property type="entry name" value="MITOGEN-ACTIVATED KINASE KINASE KINASE"/>
    <property type="match status" value="1"/>
</dbReference>
<comment type="caution">
    <text evidence="2">The sequence shown here is derived from an EMBL/GenBank/DDBJ whole genome shotgun (WGS) entry which is preliminary data.</text>
</comment>
<proteinExistence type="predicted"/>
<name>A0ABR2HEW2_9EUKA</name>
<dbReference type="SUPFAM" id="SSF81901">
    <property type="entry name" value="HCP-like"/>
    <property type="match status" value="1"/>
</dbReference>
<dbReference type="Gene3D" id="1.25.40.10">
    <property type="entry name" value="Tetratricopeptide repeat domain"/>
    <property type="match status" value="1"/>
</dbReference>
<evidence type="ECO:0000313" key="2">
    <source>
        <dbReference type="EMBL" id="KAK8844448.1"/>
    </source>
</evidence>
<dbReference type="SMART" id="SM00220">
    <property type="entry name" value="S_TKc"/>
    <property type="match status" value="1"/>
</dbReference>